<accession>A0ABV9E457</accession>
<sequence length="507" mass="54682">MEISHALYSRFQRGLSVSPGRAAFRAGADTATYAQADLLARRWAGALLHGGPRRPTAIGVLAAKGTASYVGILAGLYTGIPVVPLSPDFPAERTRRMVEAAGVQAVIVDPQGRAVADELNAGGARLRVLDPAADRVDDATALAAPMPVAPSDTAYVLFTSGSTGRPKGVPITHANTAHYFRYLDARFDFSPDDVFSQTFDLTFDCAMFDLFCAWGAGATAVSVPVTVYRDVPGFIAEHGITVWFSTPNAIQLVRRTGRLSPSALPGLRWSLFAGEALKEADATDWLRAAPGSTLENLYGPTELTITIAAHRWDPAASPGMCVNGLSPIGTVNDGHDHLLIGPDGEPVPEEGELWISGPQATPGYLDPRDEQGRFVPRDGRTWYNTGDRVRRAPNGELVYLGRADSQVQVQGWRVELTEVDHALRTLPGITDAATVAAENDGGLQLVVFYTGTFQRPAELASRLTRTLPAGLVPRLYVHLEEFPLNYNRKIDRTQLRKHALERIGARG</sequence>
<dbReference type="Proteomes" id="UP001595923">
    <property type="component" value="Unassembled WGS sequence"/>
</dbReference>
<organism evidence="2 3">
    <name type="scientific">Nocardiopsis mangrovi</name>
    <dbReference type="NCBI Taxonomy" id="1179818"/>
    <lineage>
        <taxon>Bacteria</taxon>
        <taxon>Bacillati</taxon>
        <taxon>Actinomycetota</taxon>
        <taxon>Actinomycetes</taxon>
        <taxon>Streptosporangiales</taxon>
        <taxon>Nocardiopsidaceae</taxon>
        <taxon>Nocardiopsis</taxon>
    </lineage>
</organism>
<dbReference type="PANTHER" id="PTHR45527:SF1">
    <property type="entry name" value="FATTY ACID SYNTHASE"/>
    <property type="match status" value="1"/>
</dbReference>
<comment type="caution">
    <text evidence="2">The sequence shown here is derived from an EMBL/GenBank/DDBJ whole genome shotgun (WGS) entry which is preliminary data.</text>
</comment>
<keyword evidence="3" id="KW-1185">Reference proteome</keyword>
<evidence type="ECO:0000313" key="2">
    <source>
        <dbReference type="EMBL" id="MFC4565990.1"/>
    </source>
</evidence>
<dbReference type="EMBL" id="JBHSFQ010000056">
    <property type="protein sequence ID" value="MFC4565990.1"/>
    <property type="molecule type" value="Genomic_DNA"/>
</dbReference>
<dbReference type="InterPro" id="IPR042099">
    <property type="entry name" value="ANL_N_sf"/>
</dbReference>
<proteinExistence type="predicted"/>
<dbReference type="SUPFAM" id="SSF56801">
    <property type="entry name" value="Acetyl-CoA synthetase-like"/>
    <property type="match status" value="1"/>
</dbReference>
<dbReference type="InterPro" id="IPR000873">
    <property type="entry name" value="AMP-dep_synth/lig_dom"/>
</dbReference>
<dbReference type="PROSITE" id="PS00455">
    <property type="entry name" value="AMP_BINDING"/>
    <property type="match status" value="1"/>
</dbReference>
<dbReference type="Gene3D" id="3.40.50.12780">
    <property type="entry name" value="N-terminal domain of ligase-like"/>
    <property type="match status" value="1"/>
</dbReference>
<dbReference type="InterPro" id="IPR045851">
    <property type="entry name" value="AMP-bd_C_sf"/>
</dbReference>
<dbReference type="Pfam" id="PF00501">
    <property type="entry name" value="AMP-binding"/>
    <property type="match status" value="1"/>
</dbReference>
<protein>
    <submittedName>
        <fullName evidence="2">AMP-binding protein</fullName>
    </submittedName>
</protein>
<evidence type="ECO:0000259" key="1">
    <source>
        <dbReference type="Pfam" id="PF00501"/>
    </source>
</evidence>
<dbReference type="InterPro" id="IPR020845">
    <property type="entry name" value="AMP-binding_CS"/>
</dbReference>
<gene>
    <name evidence="2" type="ORF">ACFO4E_29400</name>
</gene>
<name>A0ABV9E457_9ACTN</name>
<feature type="domain" description="AMP-dependent synthetase/ligase" evidence="1">
    <location>
        <begin position="13"/>
        <end position="365"/>
    </location>
</feature>
<reference evidence="3" key="1">
    <citation type="journal article" date="2019" name="Int. J. Syst. Evol. Microbiol.">
        <title>The Global Catalogue of Microorganisms (GCM) 10K type strain sequencing project: providing services to taxonomists for standard genome sequencing and annotation.</title>
        <authorList>
            <consortium name="The Broad Institute Genomics Platform"/>
            <consortium name="The Broad Institute Genome Sequencing Center for Infectious Disease"/>
            <person name="Wu L."/>
            <person name="Ma J."/>
        </authorList>
    </citation>
    <scope>NUCLEOTIDE SEQUENCE [LARGE SCALE GENOMIC DNA]</scope>
    <source>
        <strain evidence="3">XZYJ18</strain>
    </source>
</reference>
<dbReference type="RefSeq" id="WP_378580477.1">
    <property type="nucleotide sequence ID" value="NZ_JBHSFQ010000056.1"/>
</dbReference>
<dbReference type="Gene3D" id="3.30.300.30">
    <property type="match status" value="1"/>
</dbReference>
<dbReference type="PANTHER" id="PTHR45527">
    <property type="entry name" value="NONRIBOSOMAL PEPTIDE SYNTHETASE"/>
    <property type="match status" value="1"/>
</dbReference>
<evidence type="ECO:0000313" key="3">
    <source>
        <dbReference type="Proteomes" id="UP001595923"/>
    </source>
</evidence>